<dbReference type="SUPFAM" id="SSF47413">
    <property type="entry name" value="lambda repressor-like DNA-binding domains"/>
    <property type="match status" value="1"/>
</dbReference>
<comment type="caution">
    <text evidence="4">The sequence shown here is derived from an EMBL/GenBank/DDBJ whole genome shotgun (WGS) entry which is preliminary data.</text>
</comment>
<dbReference type="PANTHER" id="PTHR46797">
    <property type="entry name" value="HTH-TYPE TRANSCRIPTIONAL REGULATOR"/>
    <property type="match status" value="1"/>
</dbReference>
<keyword evidence="1" id="KW-0238">DNA-binding</keyword>
<dbReference type="SUPFAM" id="SSF48452">
    <property type="entry name" value="TPR-like"/>
    <property type="match status" value="1"/>
</dbReference>
<evidence type="ECO:0000259" key="3">
    <source>
        <dbReference type="PROSITE" id="PS50943"/>
    </source>
</evidence>
<dbReference type="Gene3D" id="1.25.40.10">
    <property type="entry name" value="Tetratricopeptide repeat domain"/>
    <property type="match status" value="2"/>
</dbReference>
<protein>
    <submittedName>
        <fullName evidence="4">Helix-turn-helix domain-containing protein</fullName>
    </submittedName>
</protein>
<dbReference type="CDD" id="cd00093">
    <property type="entry name" value="HTH_XRE"/>
    <property type="match status" value="1"/>
</dbReference>
<dbReference type="SMART" id="SM00530">
    <property type="entry name" value="HTH_XRE"/>
    <property type="match status" value="1"/>
</dbReference>
<dbReference type="InterPro" id="IPR011990">
    <property type="entry name" value="TPR-like_helical_dom_sf"/>
</dbReference>
<dbReference type="PANTHER" id="PTHR46797:SF1">
    <property type="entry name" value="METHYLPHOSPHONATE SYNTHASE"/>
    <property type="match status" value="1"/>
</dbReference>
<proteinExistence type="predicted"/>
<dbReference type="InterPro" id="IPR050807">
    <property type="entry name" value="TransReg_Diox_bact_type"/>
</dbReference>
<accession>A0ABR8REB9</accession>
<dbReference type="Pfam" id="PF12844">
    <property type="entry name" value="HTH_19"/>
    <property type="match status" value="1"/>
</dbReference>
<dbReference type="RefSeq" id="WP_151112484.1">
    <property type="nucleotide sequence ID" value="NZ_JACSQO010000013.1"/>
</dbReference>
<sequence length="406" mass="47698">MQTLGERIRTLRKQQKMTLEALAGTELTKGMLSLIENNKAKPSMESLQYIANQLNVEVSELLEEVSGHELREVLEKAEILFNTNYDVLSDEYEQLIHLVEPYLPKLGQGYESARLLEMYSRCKHQAHKKDWEEPLNQAAEIYEKLNITARRAKIGIVRTAVKFQEHKYQEALNILQEERADLEKKGIWMDPVSRLDFDYVETALYYAIGDHESALKLMDQAIEYSKENKTFYHLDDLYRIAAAHAMMSRDEEKIEYYLKKIEAYGVFADDIDAERFSFFVKTHYLNSYKKQYEEADKLFKTYNLEKDKLFTHYFLLERGKTFYGLKQFEEAIEQLEQVVIQDVINHPIDLSIFYEKDAYLALCYTAIGQTEKAKAFAQKALDLIKEMPDTPYKTFIQETYKQIVTD</sequence>
<dbReference type="Proteomes" id="UP000640786">
    <property type="component" value="Unassembled WGS sequence"/>
</dbReference>
<evidence type="ECO:0000313" key="5">
    <source>
        <dbReference type="Proteomes" id="UP000640786"/>
    </source>
</evidence>
<feature type="coiled-coil region" evidence="2">
    <location>
        <begin position="44"/>
        <end position="71"/>
    </location>
</feature>
<gene>
    <name evidence="4" type="ORF">H9650_18680</name>
</gene>
<keyword evidence="2" id="KW-0175">Coiled coil</keyword>
<keyword evidence="5" id="KW-1185">Reference proteome</keyword>
<evidence type="ECO:0000256" key="1">
    <source>
        <dbReference type="ARBA" id="ARBA00023125"/>
    </source>
</evidence>
<reference evidence="4 5" key="1">
    <citation type="submission" date="2020-08" db="EMBL/GenBank/DDBJ databases">
        <title>A Genomic Blueprint of the Chicken Gut Microbiome.</title>
        <authorList>
            <person name="Gilroy R."/>
            <person name="Ravi A."/>
            <person name="Getino M."/>
            <person name="Pursley I."/>
            <person name="Horton D.L."/>
            <person name="Alikhan N.-F."/>
            <person name="Baker D."/>
            <person name="Gharbi K."/>
            <person name="Hall N."/>
            <person name="Watson M."/>
            <person name="Adriaenssens E.M."/>
            <person name="Foster-Nyarko E."/>
            <person name="Jarju S."/>
            <person name="Secka A."/>
            <person name="Antonio M."/>
            <person name="Oren A."/>
            <person name="Chaudhuri R."/>
            <person name="La Ragione R.M."/>
            <person name="Hildebrand F."/>
            <person name="Pallen M.J."/>
        </authorList>
    </citation>
    <scope>NUCLEOTIDE SEQUENCE [LARGE SCALE GENOMIC DNA]</scope>
    <source>
        <strain evidence="4 5">Sa2BUA9</strain>
    </source>
</reference>
<dbReference type="InterPro" id="IPR010982">
    <property type="entry name" value="Lambda_DNA-bd_dom_sf"/>
</dbReference>
<feature type="domain" description="HTH cro/C1-type" evidence="3">
    <location>
        <begin position="8"/>
        <end position="61"/>
    </location>
</feature>
<dbReference type="EMBL" id="JACSQO010000013">
    <property type="protein sequence ID" value="MBD7946136.1"/>
    <property type="molecule type" value="Genomic_DNA"/>
</dbReference>
<dbReference type="PROSITE" id="PS50943">
    <property type="entry name" value="HTH_CROC1"/>
    <property type="match status" value="1"/>
</dbReference>
<evidence type="ECO:0000256" key="2">
    <source>
        <dbReference type="SAM" id="Coils"/>
    </source>
</evidence>
<name>A0ABR8REB9_9BACI</name>
<dbReference type="InterPro" id="IPR001387">
    <property type="entry name" value="Cro/C1-type_HTH"/>
</dbReference>
<evidence type="ECO:0000313" key="4">
    <source>
        <dbReference type="EMBL" id="MBD7946136.1"/>
    </source>
</evidence>
<organism evidence="4 5">
    <name type="scientific">Psychrobacillus faecigallinarum</name>
    <dbReference type="NCBI Taxonomy" id="2762235"/>
    <lineage>
        <taxon>Bacteria</taxon>
        <taxon>Bacillati</taxon>
        <taxon>Bacillota</taxon>
        <taxon>Bacilli</taxon>
        <taxon>Bacillales</taxon>
        <taxon>Bacillaceae</taxon>
        <taxon>Psychrobacillus</taxon>
    </lineage>
</organism>